<dbReference type="Proteomes" id="UP001501586">
    <property type="component" value="Unassembled WGS sequence"/>
</dbReference>
<accession>A0ABP8EGW1</accession>
<feature type="compositionally biased region" description="Low complexity" evidence="1">
    <location>
        <begin position="28"/>
        <end position="38"/>
    </location>
</feature>
<comment type="caution">
    <text evidence="2">The sequence shown here is derived from an EMBL/GenBank/DDBJ whole genome shotgun (WGS) entry which is preliminary data.</text>
</comment>
<reference evidence="3" key="1">
    <citation type="journal article" date="2019" name="Int. J. Syst. Evol. Microbiol.">
        <title>The Global Catalogue of Microorganisms (GCM) 10K type strain sequencing project: providing services to taxonomists for standard genome sequencing and annotation.</title>
        <authorList>
            <consortium name="The Broad Institute Genomics Platform"/>
            <consortium name="The Broad Institute Genome Sequencing Center for Infectious Disease"/>
            <person name="Wu L."/>
            <person name="Ma J."/>
        </authorList>
    </citation>
    <scope>NUCLEOTIDE SEQUENCE [LARGE SCALE GENOMIC DNA]</scope>
    <source>
        <strain evidence="3">JCM 17458</strain>
    </source>
</reference>
<feature type="compositionally biased region" description="Polar residues" evidence="1">
    <location>
        <begin position="51"/>
        <end position="63"/>
    </location>
</feature>
<evidence type="ECO:0000313" key="3">
    <source>
        <dbReference type="Proteomes" id="UP001501586"/>
    </source>
</evidence>
<name>A0ABP8EGW1_9MICO</name>
<proteinExistence type="predicted"/>
<organism evidence="2 3">
    <name type="scientific">Brevibacterium daeguense</name>
    <dbReference type="NCBI Taxonomy" id="909936"/>
    <lineage>
        <taxon>Bacteria</taxon>
        <taxon>Bacillati</taxon>
        <taxon>Actinomycetota</taxon>
        <taxon>Actinomycetes</taxon>
        <taxon>Micrococcales</taxon>
        <taxon>Brevibacteriaceae</taxon>
        <taxon>Brevibacterium</taxon>
    </lineage>
</organism>
<dbReference type="RefSeq" id="WP_236864355.1">
    <property type="nucleotide sequence ID" value="NZ_BAABAZ010000004.1"/>
</dbReference>
<protein>
    <submittedName>
        <fullName evidence="2">Uncharacterized protein</fullName>
    </submittedName>
</protein>
<gene>
    <name evidence="2" type="ORF">GCM10022261_07110</name>
</gene>
<sequence>MAHAKPADNSAAEHSDPDSTREIHAPESSESPRTPESPKSGEAPGTRDDSSTNLQENTESSGNPVLDKLNAAAEAVLGPPPRAEDLRGGYEEDLPPAREVAAAHGDRLFTTADGERIIIDMEDELPQHSDPDR</sequence>
<keyword evidence="3" id="KW-1185">Reference proteome</keyword>
<evidence type="ECO:0000313" key="2">
    <source>
        <dbReference type="EMBL" id="GAA4283180.1"/>
    </source>
</evidence>
<feature type="region of interest" description="Disordered" evidence="1">
    <location>
        <begin position="1"/>
        <end position="90"/>
    </location>
</feature>
<dbReference type="EMBL" id="BAABAZ010000004">
    <property type="protein sequence ID" value="GAA4283180.1"/>
    <property type="molecule type" value="Genomic_DNA"/>
</dbReference>
<evidence type="ECO:0000256" key="1">
    <source>
        <dbReference type="SAM" id="MobiDB-lite"/>
    </source>
</evidence>
<feature type="compositionally biased region" description="Basic and acidic residues" evidence="1">
    <location>
        <begin position="11"/>
        <end position="27"/>
    </location>
</feature>